<keyword evidence="2" id="KW-1185">Reference proteome</keyword>
<dbReference type="Proteomes" id="UP001500864">
    <property type="component" value="Unassembled WGS sequence"/>
</dbReference>
<accession>A0ABP9N406</accession>
<reference evidence="2" key="1">
    <citation type="journal article" date="2019" name="Int. J. Syst. Evol. Microbiol.">
        <title>The Global Catalogue of Microorganisms (GCM) 10K type strain sequencing project: providing services to taxonomists for standard genome sequencing and annotation.</title>
        <authorList>
            <consortium name="The Broad Institute Genomics Platform"/>
            <consortium name="The Broad Institute Genome Sequencing Center for Infectious Disease"/>
            <person name="Wu L."/>
            <person name="Ma J."/>
        </authorList>
    </citation>
    <scope>NUCLEOTIDE SEQUENCE [LARGE SCALE GENOMIC DNA]</scope>
    <source>
        <strain evidence="2">JCM 17712</strain>
    </source>
</reference>
<sequence>MCVGGESLGFKRGAGDFGGNARCGGNPPRGMLSEGLFQVAICVGGISESRKAREEISRV</sequence>
<proteinExistence type="predicted"/>
<dbReference type="EMBL" id="BAABIZ010000011">
    <property type="protein sequence ID" value="GAA5108575.1"/>
    <property type="molecule type" value="Genomic_DNA"/>
</dbReference>
<comment type="caution">
    <text evidence="1">The sequence shown here is derived from an EMBL/GenBank/DDBJ whole genome shotgun (WGS) entry which is preliminary data.</text>
</comment>
<gene>
    <name evidence="1" type="ORF">GCM10023261_10900</name>
</gene>
<evidence type="ECO:0000313" key="2">
    <source>
        <dbReference type="Proteomes" id="UP001500864"/>
    </source>
</evidence>
<name>A0ABP9N406_9HYPH</name>
<protein>
    <submittedName>
        <fullName evidence="1">Uncharacterized protein</fullName>
    </submittedName>
</protein>
<organism evidence="1 2">
    <name type="scientific">Bartonella jaculi</name>
    <dbReference type="NCBI Taxonomy" id="686226"/>
    <lineage>
        <taxon>Bacteria</taxon>
        <taxon>Pseudomonadati</taxon>
        <taxon>Pseudomonadota</taxon>
        <taxon>Alphaproteobacteria</taxon>
        <taxon>Hyphomicrobiales</taxon>
        <taxon>Bartonellaceae</taxon>
        <taxon>Bartonella</taxon>
    </lineage>
</organism>
<evidence type="ECO:0000313" key="1">
    <source>
        <dbReference type="EMBL" id="GAA5108575.1"/>
    </source>
</evidence>